<feature type="domain" description="GGDEF" evidence="1">
    <location>
        <begin position="1"/>
        <end position="127"/>
    </location>
</feature>
<evidence type="ECO:0000313" key="2">
    <source>
        <dbReference type="EMBL" id="KEO90251.1"/>
    </source>
</evidence>
<proteinExistence type="predicted"/>
<dbReference type="eggNOG" id="COG3706">
    <property type="taxonomic scope" value="Bacteria"/>
</dbReference>
<dbReference type="AlphaFoldDB" id="A0A074M692"/>
<organism evidence="2 3">
    <name type="scientific">Erythrobacter longus</name>
    <dbReference type="NCBI Taxonomy" id="1044"/>
    <lineage>
        <taxon>Bacteria</taxon>
        <taxon>Pseudomonadati</taxon>
        <taxon>Pseudomonadota</taxon>
        <taxon>Alphaproteobacteria</taxon>
        <taxon>Sphingomonadales</taxon>
        <taxon>Erythrobacteraceae</taxon>
        <taxon>Erythrobacter/Porphyrobacter group</taxon>
        <taxon>Erythrobacter</taxon>
    </lineage>
</organism>
<reference evidence="2 3" key="1">
    <citation type="submission" date="2014-04" db="EMBL/GenBank/DDBJ databases">
        <title>A comprehensive comparison of genomes of Erythrobacter spp. strains.</title>
        <authorList>
            <person name="Zheng Q."/>
        </authorList>
    </citation>
    <scope>NUCLEOTIDE SEQUENCE [LARGE SCALE GENOMIC DNA]</scope>
    <source>
        <strain evidence="2 3">DSM 6997</strain>
    </source>
</reference>
<dbReference type="EMBL" id="JMIW01000003">
    <property type="protein sequence ID" value="KEO90251.1"/>
    <property type="molecule type" value="Genomic_DNA"/>
</dbReference>
<gene>
    <name evidence="2" type="ORF">EH31_09175</name>
</gene>
<protein>
    <recommendedName>
        <fullName evidence="1">GGDEF domain-containing protein</fullName>
    </recommendedName>
</protein>
<comment type="caution">
    <text evidence="2">The sequence shown here is derived from an EMBL/GenBank/DDBJ whole genome shotgun (WGS) entry which is preliminary data.</text>
</comment>
<dbReference type="Gene3D" id="3.30.70.270">
    <property type="match status" value="1"/>
</dbReference>
<dbReference type="InterPro" id="IPR029787">
    <property type="entry name" value="Nucleotide_cyclase"/>
</dbReference>
<dbReference type="NCBIfam" id="TIGR00254">
    <property type="entry name" value="GGDEF"/>
    <property type="match status" value="1"/>
</dbReference>
<dbReference type="SUPFAM" id="SSF55073">
    <property type="entry name" value="Nucleotide cyclase"/>
    <property type="match status" value="1"/>
</dbReference>
<dbReference type="PROSITE" id="PS50887">
    <property type="entry name" value="GGDEF"/>
    <property type="match status" value="1"/>
</dbReference>
<dbReference type="STRING" id="1044.EH31_09175"/>
<keyword evidence="3" id="KW-1185">Reference proteome</keyword>
<dbReference type="OrthoDB" id="9812260at2"/>
<dbReference type="InterPro" id="IPR043128">
    <property type="entry name" value="Rev_trsase/Diguanyl_cyclase"/>
</dbReference>
<name>A0A074M692_ERYLO</name>
<dbReference type="Proteomes" id="UP000027647">
    <property type="component" value="Unassembled WGS sequence"/>
</dbReference>
<evidence type="ECO:0000313" key="3">
    <source>
        <dbReference type="Proteomes" id="UP000027647"/>
    </source>
</evidence>
<dbReference type="InterPro" id="IPR000160">
    <property type="entry name" value="GGDEF_dom"/>
</dbReference>
<accession>A0A074M692</accession>
<evidence type="ECO:0000259" key="1">
    <source>
        <dbReference type="PROSITE" id="PS50887"/>
    </source>
</evidence>
<dbReference type="Pfam" id="PF00990">
    <property type="entry name" value="GGDEF"/>
    <property type="match status" value="1"/>
</dbReference>
<sequence length="146" mass="16033">MLQFDWFHSITEKWGQVTSDMVVREISDVVRKWKRDSDVFGRVGEDRFAIIFVGVKAVSAQAIVNTLRDEIDEACNERMSGLLKFTISSSILDAQSGTLLGTLMRKALIPLGRAGKLGANISFVNGVYEQHLGLGAANDATFMAHG</sequence>